<comment type="subcellular location">
    <subcellularLocation>
        <location evidence="1">Nucleus</location>
    </subcellularLocation>
</comment>
<keyword evidence="9" id="KW-0539">Nucleus</keyword>
<keyword evidence="6" id="KW-0805">Transcription regulation</keyword>
<dbReference type="PANTHER" id="PTHR23234">
    <property type="entry name" value="ZNF44 PROTEIN"/>
    <property type="match status" value="1"/>
</dbReference>
<dbReference type="AlphaFoldDB" id="A0AAR5Q8T9"/>
<feature type="domain" description="C2H2-type" evidence="12">
    <location>
        <begin position="420"/>
        <end position="448"/>
    </location>
</feature>
<dbReference type="PROSITE" id="PS00028">
    <property type="entry name" value="ZINC_FINGER_C2H2_1"/>
    <property type="match status" value="8"/>
</dbReference>
<reference evidence="14" key="1">
    <citation type="journal article" date="2013" name="Genome Biol.">
        <title>Draft genome of the mountain pine beetle, Dendroctonus ponderosae Hopkins, a major forest pest.</title>
        <authorList>
            <person name="Keeling C.I."/>
            <person name="Yuen M.M."/>
            <person name="Liao N.Y."/>
            <person name="Docking T.R."/>
            <person name="Chan S.K."/>
            <person name="Taylor G.A."/>
            <person name="Palmquist D.L."/>
            <person name="Jackman S.D."/>
            <person name="Nguyen A."/>
            <person name="Li M."/>
            <person name="Henderson H."/>
            <person name="Janes J.K."/>
            <person name="Zhao Y."/>
            <person name="Pandoh P."/>
            <person name="Moore R."/>
            <person name="Sperling F.A."/>
            <person name="Huber D.P."/>
            <person name="Birol I."/>
            <person name="Jones S.J."/>
            <person name="Bohlmann J."/>
        </authorList>
    </citation>
    <scope>NUCLEOTIDE SEQUENCE</scope>
</reference>
<dbReference type="GeneID" id="109544045"/>
<evidence type="ECO:0000256" key="9">
    <source>
        <dbReference type="ARBA" id="ARBA00023242"/>
    </source>
</evidence>
<feature type="domain" description="C2H2-type" evidence="12">
    <location>
        <begin position="268"/>
        <end position="296"/>
    </location>
</feature>
<dbReference type="GO" id="GO:0003677">
    <property type="term" value="F:DNA binding"/>
    <property type="evidence" value="ECO:0007669"/>
    <property type="project" value="UniProtKB-KW"/>
</dbReference>
<evidence type="ECO:0000259" key="12">
    <source>
        <dbReference type="PROSITE" id="PS50157"/>
    </source>
</evidence>
<dbReference type="FunFam" id="3.30.160.60:FF:000322">
    <property type="entry name" value="GDNF-inducible zinc finger protein 1"/>
    <property type="match status" value="1"/>
</dbReference>
<evidence type="ECO:0000256" key="5">
    <source>
        <dbReference type="ARBA" id="ARBA00022833"/>
    </source>
</evidence>
<keyword evidence="7" id="KW-0238">DNA-binding</keyword>
<keyword evidence="8" id="KW-0804">Transcription</keyword>
<keyword evidence="3" id="KW-0677">Repeat</keyword>
<organism evidence="13 14">
    <name type="scientific">Dendroctonus ponderosae</name>
    <name type="common">Mountain pine beetle</name>
    <dbReference type="NCBI Taxonomy" id="77166"/>
    <lineage>
        <taxon>Eukaryota</taxon>
        <taxon>Metazoa</taxon>
        <taxon>Ecdysozoa</taxon>
        <taxon>Arthropoda</taxon>
        <taxon>Hexapoda</taxon>
        <taxon>Insecta</taxon>
        <taxon>Pterygota</taxon>
        <taxon>Neoptera</taxon>
        <taxon>Endopterygota</taxon>
        <taxon>Coleoptera</taxon>
        <taxon>Polyphaga</taxon>
        <taxon>Cucujiformia</taxon>
        <taxon>Curculionidae</taxon>
        <taxon>Scolytinae</taxon>
        <taxon>Dendroctonus</taxon>
    </lineage>
</organism>
<protein>
    <recommendedName>
        <fullName evidence="12">C2H2-type domain-containing protein</fullName>
    </recommendedName>
</protein>
<dbReference type="PANTHER" id="PTHR23234:SF10">
    <property type="entry name" value="RIKEN CDNA 6720489N17 GENE-RELATED"/>
    <property type="match status" value="1"/>
</dbReference>
<feature type="domain" description="C2H2-type" evidence="12">
    <location>
        <begin position="212"/>
        <end position="239"/>
    </location>
</feature>
<feature type="domain" description="C2H2-type" evidence="12">
    <location>
        <begin position="327"/>
        <end position="354"/>
    </location>
</feature>
<dbReference type="InterPro" id="IPR036236">
    <property type="entry name" value="Znf_C2H2_sf"/>
</dbReference>
<keyword evidence="5" id="KW-0862">Zinc</keyword>
<dbReference type="SUPFAM" id="SSF57667">
    <property type="entry name" value="beta-beta-alpha zinc fingers"/>
    <property type="match status" value="5"/>
</dbReference>
<accession>A0AAR5Q8T9</accession>
<feature type="domain" description="C2H2-type" evidence="12">
    <location>
        <begin position="240"/>
        <end position="267"/>
    </location>
</feature>
<feature type="region of interest" description="Disordered" evidence="11">
    <location>
        <begin position="136"/>
        <end position="159"/>
    </location>
</feature>
<dbReference type="InterPro" id="IPR012934">
    <property type="entry name" value="Znf_AD"/>
</dbReference>
<dbReference type="SMART" id="SM00868">
    <property type="entry name" value="zf-AD"/>
    <property type="match status" value="1"/>
</dbReference>
<evidence type="ECO:0000313" key="14">
    <source>
        <dbReference type="Proteomes" id="UP000019118"/>
    </source>
</evidence>
<name>A0AAR5Q8T9_DENPD</name>
<dbReference type="Proteomes" id="UP000019118">
    <property type="component" value="Unassembled WGS sequence"/>
</dbReference>
<evidence type="ECO:0000256" key="11">
    <source>
        <dbReference type="SAM" id="MobiDB-lite"/>
    </source>
</evidence>
<sequence length="472" mass="54646">MIDKKSSTMGKSVGEKVCCVCLSAGFNFNKLTTKDGSKVTLLTKFRMCISEVVWLPCFYICTDCTEILDTVHSFREKCIKTDRIRREEQAKHAEQTSSEIAIKDSPCESNSIQDARTKAEDSQTGINEALECNSDCENDGSSHSSENDQENGELDRKPKKNIVAFKSSRILRRKRNRKFACYKCEKSFTASTKLVSHCVKDHQMESKNIKPFACDSCPQRFSSSSNLWQHVKYHDGVKSSICLYCGKGFITKTDLLNHEKKHLNMREYKCESCSKSFNTHKDIRSHRLIVHTDSSKWKYICEICTKPFPIKSNYDSHMRRHMGDKKFACHLCEKKFTTKCDLQRHTRSHSDVREHQCSYCDKEYKDERVLKVHMAKLHGIGKVKIPVRTRNYVCHFCPKAYFAKNKLTRHLYTHSGEKPFKCPICDKKFNDKSYVKQHLKNSHNVDSQDAEETKLCYLGVSEVKQELAQFNM</sequence>
<evidence type="ECO:0000256" key="3">
    <source>
        <dbReference type="ARBA" id="ARBA00022737"/>
    </source>
</evidence>
<dbReference type="Pfam" id="PF00096">
    <property type="entry name" value="zf-C2H2"/>
    <property type="match status" value="6"/>
</dbReference>
<dbReference type="PROSITE" id="PS50157">
    <property type="entry name" value="ZINC_FINGER_C2H2_2"/>
    <property type="match status" value="8"/>
</dbReference>
<dbReference type="KEGG" id="dpa:109544045"/>
<evidence type="ECO:0000256" key="4">
    <source>
        <dbReference type="ARBA" id="ARBA00022771"/>
    </source>
</evidence>
<dbReference type="SMART" id="SM00355">
    <property type="entry name" value="ZnF_C2H2"/>
    <property type="match status" value="9"/>
</dbReference>
<dbReference type="EnsemblMetazoa" id="XM_019914056.1">
    <property type="protein sequence ID" value="XP_019769615.1"/>
    <property type="gene ID" value="LOC109544045"/>
</dbReference>
<evidence type="ECO:0000313" key="13">
    <source>
        <dbReference type="EnsemblMetazoa" id="XP_019769615.1"/>
    </source>
</evidence>
<dbReference type="InterPro" id="IPR013087">
    <property type="entry name" value="Znf_C2H2_type"/>
</dbReference>
<evidence type="ECO:0000256" key="8">
    <source>
        <dbReference type="ARBA" id="ARBA00023163"/>
    </source>
</evidence>
<keyword evidence="2" id="KW-0479">Metal-binding</keyword>
<dbReference type="GO" id="GO:0008270">
    <property type="term" value="F:zinc ion binding"/>
    <property type="evidence" value="ECO:0007669"/>
    <property type="project" value="UniProtKB-KW"/>
</dbReference>
<proteinExistence type="predicted"/>
<keyword evidence="14" id="KW-1185">Reference proteome</keyword>
<dbReference type="GO" id="GO:0005634">
    <property type="term" value="C:nucleus"/>
    <property type="evidence" value="ECO:0007669"/>
    <property type="project" value="UniProtKB-SubCell"/>
</dbReference>
<feature type="domain" description="C2H2-type" evidence="12">
    <location>
        <begin position="299"/>
        <end position="326"/>
    </location>
</feature>
<evidence type="ECO:0000256" key="1">
    <source>
        <dbReference type="ARBA" id="ARBA00004123"/>
    </source>
</evidence>
<evidence type="ECO:0000256" key="10">
    <source>
        <dbReference type="PROSITE-ProRule" id="PRU00042"/>
    </source>
</evidence>
<dbReference type="FunFam" id="3.30.160.60:FF:000624">
    <property type="entry name" value="zinc finger protein 697"/>
    <property type="match status" value="1"/>
</dbReference>
<dbReference type="InterPro" id="IPR050758">
    <property type="entry name" value="Znf_C2H2-type"/>
</dbReference>
<evidence type="ECO:0000256" key="6">
    <source>
        <dbReference type="ARBA" id="ARBA00023015"/>
    </source>
</evidence>
<keyword evidence="4 10" id="KW-0863">Zinc-finger</keyword>
<dbReference type="Gene3D" id="3.30.160.60">
    <property type="entry name" value="Classic Zinc Finger"/>
    <property type="match status" value="7"/>
</dbReference>
<feature type="domain" description="C2H2-type" evidence="12">
    <location>
        <begin position="179"/>
        <end position="207"/>
    </location>
</feature>
<evidence type="ECO:0000256" key="2">
    <source>
        <dbReference type="ARBA" id="ARBA00022723"/>
    </source>
</evidence>
<reference evidence="13" key="2">
    <citation type="submission" date="2024-08" db="UniProtKB">
        <authorList>
            <consortium name="EnsemblMetazoa"/>
        </authorList>
    </citation>
    <scope>IDENTIFICATION</scope>
</reference>
<feature type="domain" description="C2H2-type" evidence="12">
    <location>
        <begin position="392"/>
        <end position="419"/>
    </location>
</feature>
<evidence type="ECO:0000256" key="7">
    <source>
        <dbReference type="ARBA" id="ARBA00023125"/>
    </source>
</evidence>